<keyword evidence="2 3" id="KW-0040">ANK repeat</keyword>
<feature type="region of interest" description="Disordered" evidence="4">
    <location>
        <begin position="329"/>
        <end position="351"/>
    </location>
</feature>
<evidence type="ECO:0000256" key="2">
    <source>
        <dbReference type="ARBA" id="ARBA00023043"/>
    </source>
</evidence>
<evidence type="ECO:0000256" key="5">
    <source>
        <dbReference type="SAM" id="SignalP"/>
    </source>
</evidence>
<dbReference type="Gene3D" id="1.25.40.20">
    <property type="entry name" value="Ankyrin repeat-containing domain"/>
    <property type="match status" value="1"/>
</dbReference>
<evidence type="ECO:0000313" key="6">
    <source>
        <dbReference type="EMBL" id="CAE2263404.1"/>
    </source>
</evidence>
<dbReference type="EMBL" id="HBKN01007073">
    <property type="protein sequence ID" value="CAE2263404.1"/>
    <property type="molecule type" value="Transcribed_RNA"/>
</dbReference>
<dbReference type="InterPro" id="IPR036770">
    <property type="entry name" value="Ankyrin_rpt-contain_sf"/>
</dbReference>
<keyword evidence="5" id="KW-0732">Signal</keyword>
<dbReference type="Pfam" id="PF12796">
    <property type="entry name" value="Ank_2"/>
    <property type="match status" value="1"/>
</dbReference>
<feature type="region of interest" description="Disordered" evidence="4">
    <location>
        <begin position="388"/>
        <end position="443"/>
    </location>
</feature>
<dbReference type="PANTHER" id="PTHR24161">
    <property type="entry name" value="ANK_REP_REGION DOMAIN-CONTAINING PROTEIN-RELATED"/>
    <property type="match status" value="1"/>
</dbReference>
<feature type="repeat" description="ANK" evidence="3">
    <location>
        <begin position="216"/>
        <end position="248"/>
    </location>
</feature>
<feature type="region of interest" description="Disordered" evidence="4">
    <location>
        <begin position="54"/>
        <end position="120"/>
    </location>
</feature>
<accession>A0A7S4N3V8</accession>
<dbReference type="PROSITE" id="PS50297">
    <property type="entry name" value="ANK_REP_REGION"/>
    <property type="match status" value="2"/>
</dbReference>
<dbReference type="PROSITE" id="PS50088">
    <property type="entry name" value="ANK_REPEAT"/>
    <property type="match status" value="2"/>
</dbReference>
<feature type="compositionally biased region" description="Acidic residues" evidence="4">
    <location>
        <begin position="398"/>
        <end position="409"/>
    </location>
</feature>
<proteinExistence type="predicted"/>
<feature type="compositionally biased region" description="Basic and acidic residues" evidence="4">
    <location>
        <begin position="410"/>
        <end position="437"/>
    </location>
</feature>
<feature type="signal peptide" evidence="5">
    <location>
        <begin position="1"/>
        <end position="28"/>
    </location>
</feature>
<sequence length="443" mass="50435">MKRRTEMQSSFMKFSLFLVVALCLQTDANEHPQSMPWRSNRHALSTATSCEMRFRSSSEPGVPPRLSHVMQLRGGRRGKDASGRNSKTKHLLADDDDEGEEGLEPVELAGPPPAGGLSDSEEIDQLNVAPPDQSDFLFLLHLPEEVPSGWDPDQDWNLRISSKTWWKEMRERSTFDSLPDAWSKYQHAIRIGAVPWLLEVLSQSNIAVNAPDPEQWNQTAMHLAAQRGNVKTLQVLLDHGGDIQAKDGNRMTPLHSAAIYGRTETCKFLIEAGADRNALDVEGYTALDHSIDLKRENTTKLLLEFGCECPKHDRENAIKNSEWIPDPLWPDGYKRDPCRDSDDRNSNETDTDELIKQIYAIRYEHPMFAGAEIMEDNDVEEPFMKKKAKKVQQADISSDVETDSWESFEEEMRKNKSLQSDEKIEHEDKQDRKDELSKGWSSD</sequence>
<evidence type="ECO:0000256" key="3">
    <source>
        <dbReference type="PROSITE-ProRule" id="PRU00023"/>
    </source>
</evidence>
<evidence type="ECO:0000256" key="4">
    <source>
        <dbReference type="SAM" id="MobiDB-lite"/>
    </source>
</evidence>
<organism evidence="6">
    <name type="scientific">Guillardia theta</name>
    <name type="common">Cryptophyte</name>
    <name type="synonym">Cryptomonas phi</name>
    <dbReference type="NCBI Taxonomy" id="55529"/>
    <lineage>
        <taxon>Eukaryota</taxon>
        <taxon>Cryptophyceae</taxon>
        <taxon>Pyrenomonadales</taxon>
        <taxon>Geminigeraceae</taxon>
        <taxon>Guillardia</taxon>
    </lineage>
</organism>
<dbReference type="AlphaFoldDB" id="A0A7S4N3V8"/>
<feature type="repeat" description="ANK" evidence="3">
    <location>
        <begin position="249"/>
        <end position="281"/>
    </location>
</feature>
<gene>
    <name evidence="6" type="ORF">GTHE00462_LOCUS5671</name>
</gene>
<feature type="chain" id="PRO_5031041398" evidence="5">
    <location>
        <begin position="29"/>
        <end position="443"/>
    </location>
</feature>
<dbReference type="SUPFAM" id="SSF48403">
    <property type="entry name" value="Ankyrin repeat"/>
    <property type="match status" value="1"/>
</dbReference>
<dbReference type="SMART" id="SM00248">
    <property type="entry name" value="ANK"/>
    <property type="match status" value="3"/>
</dbReference>
<protein>
    <submittedName>
        <fullName evidence="6">Uncharacterized protein</fullName>
    </submittedName>
</protein>
<evidence type="ECO:0000256" key="1">
    <source>
        <dbReference type="ARBA" id="ARBA00022737"/>
    </source>
</evidence>
<name>A0A7S4N3V8_GUITH</name>
<dbReference type="PANTHER" id="PTHR24161:SF85">
    <property type="entry name" value="PALMITOYLTRANSFERASE HIP14"/>
    <property type="match status" value="1"/>
</dbReference>
<keyword evidence="1" id="KW-0677">Repeat</keyword>
<reference evidence="6" key="1">
    <citation type="submission" date="2021-01" db="EMBL/GenBank/DDBJ databases">
        <authorList>
            <person name="Corre E."/>
            <person name="Pelletier E."/>
            <person name="Niang G."/>
            <person name="Scheremetjew M."/>
            <person name="Finn R."/>
            <person name="Kale V."/>
            <person name="Holt S."/>
            <person name="Cochrane G."/>
            <person name="Meng A."/>
            <person name="Brown T."/>
            <person name="Cohen L."/>
        </authorList>
    </citation>
    <scope>NUCLEOTIDE SEQUENCE</scope>
    <source>
        <strain evidence="6">CCMP 2712</strain>
    </source>
</reference>
<feature type="compositionally biased region" description="Basic and acidic residues" evidence="4">
    <location>
        <begin position="332"/>
        <end position="347"/>
    </location>
</feature>
<dbReference type="InterPro" id="IPR002110">
    <property type="entry name" value="Ankyrin_rpt"/>
</dbReference>
<feature type="compositionally biased region" description="Acidic residues" evidence="4">
    <location>
        <begin position="94"/>
        <end position="104"/>
    </location>
</feature>